<evidence type="ECO:0000313" key="3">
    <source>
        <dbReference type="EMBL" id="TDR43110.1"/>
    </source>
</evidence>
<reference evidence="3 4" key="1">
    <citation type="submission" date="2019-03" db="EMBL/GenBank/DDBJ databases">
        <title>Genomic Encyclopedia of Type Strains, Phase IV (KMG-IV): sequencing the most valuable type-strain genomes for metagenomic binning, comparative biology and taxonomic classification.</title>
        <authorList>
            <person name="Goeker M."/>
        </authorList>
    </citation>
    <scope>NUCLEOTIDE SEQUENCE [LARGE SCALE GENOMIC DNA]</scope>
    <source>
        <strain evidence="3 4">DSM 21667</strain>
    </source>
</reference>
<dbReference type="Gene3D" id="3.30.1340.30">
    <property type="match status" value="1"/>
</dbReference>
<dbReference type="Pfam" id="PF04972">
    <property type="entry name" value="BON"/>
    <property type="match status" value="2"/>
</dbReference>
<evidence type="ECO:0000256" key="1">
    <source>
        <dbReference type="SAM" id="SignalP"/>
    </source>
</evidence>
<accession>A0A4R6YWA7</accession>
<evidence type="ECO:0000259" key="2">
    <source>
        <dbReference type="PROSITE" id="PS50914"/>
    </source>
</evidence>
<dbReference type="InterPro" id="IPR007055">
    <property type="entry name" value="BON_dom"/>
</dbReference>
<comment type="caution">
    <text evidence="3">The sequence shown here is derived from an EMBL/GenBank/DDBJ whole genome shotgun (WGS) entry which is preliminary data.</text>
</comment>
<gene>
    <name evidence="3" type="ORF">DFR29_107118</name>
</gene>
<feature type="signal peptide" evidence="1">
    <location>
        <begin position="1"/>
        <end position="31"/>
    </location>
</feature>
<dbReference type="PROSITE" id="PS51318">
    <property type="entry name" value="TAT"/>
    <property type="match status" value="1"/>
</dbReference>
<proteinExistence type="predicted"/>
<feature type="chain" id="PRO_5020554448" evidence="1">
    <location>
        <begin position="32"/>
        <end position="212"/>
    </location>
</feature>
<dbReference type="InterPro" id="IPR006311">
    <property type="entry name" value="TAT_signal"/>
</dbReference>
<organism evidence="3 4">
    <name type="scientific">Tahibacter aquaticus</name>
    <dbReference type="NCBI Taxonomy" id="520092"/>
    <lineage>
        <taxon>Bacteria</taxon>
        <taxon>Pseudomonadati</taxon>
        <taxon>Pseudomonadota</taxon>
        <taxon>Gammaproteobacteria</taxon>
        <taxon>Lysobacterales</taxon>
        <taxon>Rhodanobacteraceae</taxon>
        <taxon>Tahibacter</taxon>
    </lineage>
</organism>
<dbReference type="OrthoDB" id="9790355at2"/>
<sequence>MTLSNAARRRAVRLGATATLALALASMQLAAAPADVPVDGARRCDSAASDQRTAAAVLARLQWNVLLDATDINVAATGGRVELWGLARSEAQKTLAGSLALDTYGAASLSNQIDVNDWSPHTETAQLTAATRQQERLARASQSDRWLSAAVSYTLSFSQTIASCAIAVSASNSIVELRGTAVSASARLAAIAAAENTIGVRSVDAVQLVVAE</sequence>
<dbReference type="AlphaFoldDB" id="A0A4R6YWA7"/>
<dbReference type="EMBL" id="SNZH01000007">
    <property type="protein sequence ID" value="TDR43110.1"/>
    <property type="molecule type" value="Genomic_DNA"/>
</dbReference>
<feature type="domain" description="BON" evidence="2">
    <location>
        <begin position="143"/>
        <end position="212"/>
    </location>
</feature>
<dbReference type="PANTHER" id="PTHR34606:SF15">
    <property type="entry name" value="BON DOMAIN-CONTAINING PROTEIN"/>
    <property type="match status" value="1"/>
</dbReference>
<keyword evidence="4" id="KW-1185">Reference proteome</keyword>
<feature type="domain" description="BON" evidence="2">
    <location>
        <begin position="49"/>
        <end position="117"/>
    </location>
</feature>
<dbReference type="PROSITE" id="PS50914">
    <property type="entry name" value="BON"/>
    <property type="match status" value="2"/>
</dbReference>
<dbReference type="InterPro" id="IPR051686">
    <property type="entry name" value="Lipoprotein_DolP"/>
</dbReference>
<name>A0A4R6YWA7_9GAMM</name>
<evidence type="ECO:0000313" key="4">
    <source>
        <dbReference type="Proteomes" id="UP000295293"/>
    </source>
</evidence>
<dbReference type="RefSeq" id="WP_133819028.1">
    <property type="nucleotide sequence ID" value="NZ_SNZH01000007.1"/>
</dbReference>
<dbReference type="PANTHER" id="PTHR34606">
    <property type="entry name" value="BON DOMAIN-CONTAINING PROTEIN"/>
    <property type="match status" value="1"/>
</dbReference>
<protein>
    <submittedName>
        <fullName evidence="3">Osmotically-inducible protein OsmY</fullName>
    </submittedName>
</protein>
<dbReference type="Proteomes" id="UP000295293">
    <property type="component" value="Unassembled WGS sequence"/>
</dbReference>
<keyword evidence="1" id="KW-0732">Signal</keyword>